<organism evidence="2 3">
    <name type="scientific">Aphis glycines</name>
    <name type="common">Soybean aphid</name>
    <dbReference type="NCBI Taxonomy" id="307491"/>
    <lineage>
        <taxon>Eukaryota</taxon>
        <taxon>Metazoa</taxon>
        <taxon>Ecdysozoa</taxon>
        <taxon>Arthropoda</taxon>
        <taxon>Hexapoda</taxon>
        <taxon>Insecta</taxon>
        <taxon>Pterygota</taxon>
        <taxon>Neoptera</taxon>
        <taxon>Paraneoptera</taxon>
        <taxon>Hemiptera</taxon>
        <taxon>Sternorrhyncha</taxon>
        <taxon>Aphidomorpha</taxon>
        <taxon>Aphidoidea</taxon>
        <taxon>Aphididae</taxon>
        <taxon>Aphidini</taxon>
        <taxon>Aphis</taxon>
        <taxon>Aphis</taxon>
    </lineage>
</organism>
<dbReference type="AlphaFoldDB" id="A0A6G0TVQ1"/>
<reference evidence="2 3" key="1">
    <citation type="submission" date="2019-08" db="EMBL/GenBank/DDBJ databases">
        <title>The genome of the soybean aphid Biotype 1, its phylome, world population structure and adaptation to the North American continent.</title>
        <authorList>
            <person name="Giordano R."/>
            <person name="Donthu R.K."/>
            <person name="Hernandez A.G."/>
            <person name="Wright C.L."/>
            <person name="Zimin A.V."/>
        </authorList>
    </citation>
    <scope>NUCLEOTIDE SEQUENCE [LARGE SCALE GENOMIC DNA]</scope>
    <source>
        <tissue evidence="2">Whole aphids</tissue>
    </source>
</reference>
<dbReference type="OrthoDB" id="6598681at2759"/>
<accession>A0A6G0TVQ1</accession>
<dbReference type="InterPro" id="IPR043502">
    <property type="entry name" value="DNA/RNA_pol_sf"/>
</dbReference>
<evidence type="ECO:0000313" key="3">
    <source>
        <dbReference type="Proteomes" id="UP000475862"/>
    </source>
</evidence>
<dbReference type="GO" id="GO:0071897">
    <property type="term" value="P:DNA biosynthetic process"/>
    <property type="evidence" value="ECO:0007669"/>
    <property type="project" value="UniProtKB-ARBA"/>
</dbReference>
<evidence type="ECO:0000259" key="1">
    <source>
        <dbReference type="Pfam" id="PF00078"/>
    </source>
</evidence>
<dbReference type="EMBL" id="VYZN01000014">
    <property type="protein sequence ID" value="KAE9539507.1"/>
    <property type="molecule type" value="Genomic_DNA"/>
</dbReference>
<sequence length="178" mass="20576">MTTLCMDKTRCKIKFNQHMSNEFEVKTGLRQGDALFSVLFNIALQTVVKKTKSKYDGLNLEENIRKCGIIAYADDIIILRTNKQEVIIGTKELIKNIAVLQYRRIAWAGHVWRSNSLMKEVLKWKPLEKRPLGRPKQRLIDKVKKTLEEFGIQDMEAVAQDLDRWKQICVAVMGLNGL</sequence>
<dbReference type="SUPFAM" id="SSF56672">
    <property type="entry name" value="DNA/RNA polymerases"/>
    <property type="match status" value="1"/>
</dbReference>
<comment type="caution">
    <text evidence="2">The sequence shown here is derived from an EMBL/GenBank/DDBJ whole genome shotgun (WGS) entry which is preliminary data.</text>
</comment>
<dbReference type="Proteomes" id="UP000475862">
    <property type="component" value="Unassembled WGS sequence"/>
</dbReference>
<gene>
    <name evidence="2" type="ORF">AGLY_004759</name>
</gene>
<name>A0A6G0TVQ1_APHGL</name>
<keyword evidence="3" id="KW-1185">Reference proteome</keyword>
<feature type="domain" description="Reverse transcriptase" evidence="1">
    <location>
        <begin position="13"/>
        <end position="95"/>
    </location>
</feature>
<dbReference type="Pfam" id="PF00078">
    <property type="entry name" value="RVT_1"/>
    <property type="match status" value="1"/>
</dbReference>
<proteinExistence type="predicted"/>
<protein>
    <recommendedName>
        <fullName evidence="1">Reverse transcriptase domain-containing protein</fullName>
    </recommendedName>
</protein>
<dbReference type="InterPro" id="IPR000477">
    <property type="entry name" value="RT_dom"/>
</dbReference>
<evidence type="ECO:0000313" key="2">
    <source>
        <dbReference type="EMBL" id="KAE9539507.1"/>
    </source>
</evidence>